<reference evidence="1" key="2">
    <citation type="journal article" date="2015" name="Fish Shellfish Immunol.">
        <title>Early steps in the European eel (Anguilla anguilla)-Vibrio vulnificus interaction in the gills: Role of the RtxA13 toxin.</title>
        <authorList>
            <person name="Callol A."/>
            <person name="Pajuelo D."/>
            <person name="Ebbesson L."/>
            <person name="Teles M."/>
            <person name="MacKenzie S."/>
            <person name="Amaro C."/>
        </authorList>
    </citation>
    <scope>NUCLEOTIDE SEQUENCE</scope>
</reference>
<protein>
    <submittedName>
        <fullName evidence="1">Uncharacterized protein</fullName>
    </submittedName>
</protein>
<organism evidence="1">
    <name type="scientific">Anguilla anguilla</name>
    <name type="common">European freshwater eel</name>
    <name type="synonym">Muraena anguilla</name>
    <dbReference type="NCBI Taxonomy" id="7936"/>
    <lineage>
        <taxon>Eukaryota</taxon>
        <taxon>Metazoa</taxon>
        <taxon>Chordata</taxon>
        <taxon>Craniata</taxon>
        <taxon>Vertebrata</taxon>
        <taxon>Euteleostomi</taxon>
        <taxon>Actinopterygii</taxon>
        <taxon>Neopterygii</taxon>
        <taxon>Teleostei</taxon>
        <taxon>Anguilliformes</taxon>
        <taxon>Anguillidae</taxon>
        <taxon>Anguilla</taxon>
    </lineage>
</organism>
<name>A0A0E9UCY8_ANGAN</name>
<accession>A0A0E9UCY8</accession>
<evidence type="ECO:0000313" key="1">
    <source>
        <dbReference type="EMBL" id="JAH62793.1"/>
    </source>
</evidence>
<sequence length="30" mass="3395">MSQKQTTCTNLHLTKKVHCYGLILAPQCYA</sequence>
<proteinExistence type="predicted"/>
<dbReference type="AlphaFoldDB" id="A0A0E9UCY8"/>
<reference evidence="1" key="1">
    <citation type="submission" date="2014-11" db="EMBL/GenBank/DDBJ databases">
        <authorList>
            <person name="Amaro Gonzalez C."/>
        </authorList>
    </citation>
    <scope>NUCLEOTIDE SEQUENCE</scope>
</reference>
<dbReference type="EMBL" id="GBXM01045784">
    <property type="protein sequence ID" value="JAH62793.1"/>
    <property type="molecule type" value="Transcribed_RNA"/>
</dbReference>